<feature type="chain" id="PRO_5043765943" description="Reverse transcriptase domain-containing protein" evidence="1">
    <location>
        <begin position="26"/>
        <end position="222"/>
    </location>
</feature>
<dbReference type="AlphaFoldDB" id="A0AAW0S920"/>
<feature type="signal peptide" evidence="1">
    <location>
        <begin position="1"/>
        <end position="25"/>
    </location>
</feature>
<gene>
    <name evidence="2" type="ORF">O3P69_015708</name>
</gene>
<name>A0AAW0S920_SCYPA</name>
<protein>
    <recommendedName>
        <fullName evidence="4">Reverse transcriptase domain-containing protein</fullName>
    </recommendedName>
</protein>
<sequence length="222" mass="24183">MHLSRGLKGSLNTLSFLWPLSCANATYISLSQSPSLPQATVIWWSGSVSAPFCMHSGMNYRGIRADPAPVQPMRGLTQRNAERSRVGCHVANVAPNNFSCADDLTLVCPSAAALNDLLRICEEFASKHYIKFSTAKSVYMCIPPKRVPALAPPVMRLGAPSWNTCERCHGWATSSQLIACCLTDHLPFCGAFMLCVAVGVKSFPEVRRAAAYSAVRRVRALH</sequence>
<dbReference type="Proteomes" id="UP001487740">
    <property type="component" value="Unassembled WGS sequence"/>
</dbReference>
<evidence type="ECO:0000256" key="1">
    <source>
        <dbReference type="SAM" id="SignalP"/>
    </source>
</evidence>
<evidence type="ECO:0000313" key="3">
    <source>
        <dbReference type="Proteomes" id="UP001487740"/>
    </source>
</evidence>
<reference evidence="2 3" key="1">
    <citation type="submission" date="2023-03" db="EMBL/GenBank/DDBJ databases">
        <title>High-quality genome of Scylla paramamosain provides insights in environmental adaptation.</title>
        <authorList>
            <person name="Zhang L."/>
        </authorList>
    </citation>
    <scope>NUCLEOTIDE SEQUENCE [LARGE SCALE GENOMIC DNA]</scope>
    <source>
        <strain evidence="2">LZ_2023a</strain>
        <tissue evidence="2">Muscle</tissue>
    </source>
</reference>
<evidence type="ECO:0000313" key="2">
    <source>
        <dbReference type="EMBL" id="KAK8371830.1"/>
    </source>
</evidence>
<keyword evidence="3" id="KW-1185">Reference proteome</keyword>
<evidence type="ECO:0008006" key="4">
    <source>
        <dbReference type="Google" id="ProtNLM"/>
    </source>
</evidence>
<proteinExistence type="predicted"/>
<dbReference type="EMBL" id="JARAKH010006404">
    <property type="protein sequence ID" value="KAK8371830.1"/>
    <property type="molecule type" value="Genomic_DNA"/>
</dbReference>
<organism evidence="2 3">
    <name type="scientific">Scylla paramamosain</name>
    <name type="common">Mud crab</name>
    <dbReference type="NCBI Taxonomy" id="85552"/>
    <lineage>
        <taxon>Eukaryota</taxon>
        <taxon>Metazoa</taxon>
        <taxon>Ecdysozoa</taxon>
        <taxon>Arthropoda</taxon>
        <taxon>Crustacea</taxon>
        <taxon>Multicrustacea</taxon>
        <taxon>Malacostraca</taxon>
        <taxon>Eumalacostraca</taxon>
        <taxon>Eucarida</taxon>
        <taxon>Decapoda</taxon>
        <taxon>Pleocyemata</taxon>
        <taxon>Brachyura</taxon>
        <taxon>Eubrachyura</taxon>
        <taxon>Portunoidea</taxon>
        <taxon>Portunidae</taxon>
        <taxon>Portuninae</taxon>
        <taxon>Scylla</taxon>
    </lineage>
</organism>
<comment type="caution">
    <text evidence="2">The sequence shown here is derived from an EMBL/GenBank/DDBJ whole genome shotgun (WGS) entry which is preliminary data.</text>
</comment>
<accession>A0AAW0S920</accession>
<keyword evidence="1" id="KW-0732">Signal</keyword>